<dbReference type="Proteomes" id="UP000324748">
    <property type="component" value="Unassembled WGS sequence"/>
</dbReference>
<reference evidence="3 4" key="1">
    <citation type="submission" date="2019-05" db="EMBL/GenBank/DDBJ databases">
        <title>Emergence of the Ug99 lineage of the wheat stem rust pathogen through somatic hybridization.</title>
        <authorList>
            <person name="Li F."/>
            <person name="Upadhyaya N.M."/>
            <person name="Sperschneider J."/>
            <person name="Matny O."/>
            <person name="Nguyen-Phuc H."/>
            <person name="Mago R."/>
            <person name="Raley C."/>
            <person name="Miller M.E."/>
            <person name="Silverstein K.A.T."/>
            <person name="Henningsen E."/>
            <person name="Hirsch C.D."/>
            <person name="Visser B."/>
            <person name="Pretorius Z.A."/>
            <person name="Steffenson B.J."/>
            <person name="Schwessinger B."/>
            <person name="Dodds P.N."/>
            <person name="Figueroa M."/>
        </authorList>
    </citation>
    <scope>NUCLEOTIDE SEQUENCE [LARGE SCALE GENOMIC DNA]</scope>
    <source>
        <strain evidence="2">21-0</strain>
        <strain evidence="1 4">Ug99</strain>
    </source>
</reference>
<proteinExistence type="predicted"/>
<dbReference type="EMBL" id="VDEP01000442">
    <property type="protein sequence ID" value="KAA1080196.1"/>
    <property type="molecule type" value="Genomic_DNA"/>
</dbReference>
<comment type="caution">
    <text evidence="2">The sequence shown here is derived from an EMBL/GenBank/DDBJ whole genome shotgun (WGS) entry which is preliminary data.</text>
</comment>
<keyword evidence="3" id="KW-1185">Reference proteome</keyword>
<name>A0A5B0PSN6_PUCGR</name>
<dbReference type="Proteomes" id="UP000325313">
    <property type="component" value="Unassembled WGS sequence"/>
</dbReference>
<organism evidence="2 3">
    <name type="scientific">Puccinia graminis f. sp. tritici</name>
    <dbReference type="NCBI Taxonomy" id="56615"/>
    <lineage>
        <taxon>Eukaryota</taxon>
        <taxon>Fungi</taxon>
        <taxon>Dikarya</taxon>
        <taxon>Basidiomycota</taxon>
        <taxon>Pucciniomycotina</taxon>
        <taxon>Pucciniomycetes</taxon>
        <taxon>Pucciniales</taxon>
        <taxon>Pucciniaceae</taxon>
        <taxon>Puccinia</taxon>
    </lineage>
</organism>
<accession>A0A5B0PSN6</accession>
<sequence length="74" mass="8607">MYFFLKSLPLFISIPKQKTLIFLRSWTAIRERNCLEYNPHVHIVIGVRLCGTQAPLHVFHDIEAEDDGLPKCIL</sequence>
<protein>
    <submittedName>
        <fullName evidence="2">Uncharacterized protein</fullName>
    </submittedName>
</protein>
<dbReference type="EMBL" id="VSWC01000041">
    <property type="protein sequence ID" value="KAA1103926.1"/>
    <property type="molecule type" value="Genomic_DNA"/>
</dbReference>
<evidence type="ECO:0000313" key="3">
    <source>
        <dbReference type="Proteomes" id="UP000324748"/>
    </source>
</evidence>
<gene>
    <name evidence="2" type="ORF">PGT21_004776</name>
    <name evidence="1" type="ORF">PGTUg99_022090</name>
</gene>
<dbReference type="AlphaFoldDB" id="A0A5B0PSN6"/>
<evidence type="ECO:0000313" key="4">
    <source>
        <dbReference type="Proteomes" id="UP000325313"/>
    </source>
</evidence>
<evidence type="ECO:0000313" key="2">
    <source>
        <dbReference type="EMBL" id="KAA1103926.1"/>
    </source>
</evidence>
<evidence type="ECO:0000313" key="1">
    <source>
        <dbReference type="EMBL" id="KAA1080196.1"/>
    </source>
</evidence>